<feature type="transmembrane region" description="Helical" evidence="8">
    <location>
        <begin position="119"/>
        <end position="143"/>
    </location>
</feature>
<feature type="transmembrane region" description="Helical" evidence="8">
    <location>
        <begin position="256"/>
        <end position="276"/>
    </location>
</feature>
<comment type="similarity">
    <text evidence="2 7">Belongs to the purine-cytosine permease (2.A.39) family.</text>
</comment>
<evidence type="ECO:0000256" key="5">
    <source>
        <dbReference type="ARBA" id="ARBA00022989"/>
    </source>
</evidence>
<dbReference type="GO" id="GO:0005886">
    <property type="term" value="C:plasma membrane"/>
    <property type="evidence" value="ECO:0007669"/>
    <property type="project" value="TreeGrafter"/>
</dbReference>
<feature type="transmembrane region" description="Helical" evidence="8">
    <location>
        <begin position="417"/>
        <end position="439"/>
    </location>
</feature>
<name>A0A371CRG4_9APHY</name>
<evidence type="ECO:0000313" key="10">
    <source>
        <dbReference type="Proteomes" id="UP000256964"/>
    </source>
</evidence>
<evidence type="ECO:0000256" key="6">
    <source>
        <dbReference type="ARBA" id="ARBA00023136"/>
    </source>
</evidence>
<feature type="transmembrane region" description="Helical" evidence="8">
    <location>
        <begin position="352"/>
        <end position="377"/>
    </location>
</feature>
<evidence type="ECO:0000256" key="4">
    <source>
        <dbReference type="ARBA" id="ARBA00022692"/>
    </source>
</evidence>
<feature type="transmembrane region" description="Helical" evidence="8">
    <location>
        <begin position="155"/>
        <end position="177"/>
    </location>
</feature>
<dbReference type="STRING" id="139420.A0A371CRG4"/>
<dbReference type="PIRSF" id="PIRSF002744">
    <property type="entry name" value="Pur-cyt_permease"/>
    <property type="match status" value="1"/>
</dbReference>
<keyword evidence="5 8" id="KW-1133">Transmembrane helix</keyword>
<dbReference type="PANTHER" id="PTHR31806">
    <property type="entry name" value="PURINE-CYTOSINE PERMEASE FCY2-RELATED"/>
    <property type="match status" value="1"/>
</dbReference>
<dbReference type="AlphaFoldDB" id="A0A371CRG4"/>
<evidence type="ECO:0000256" key="7">
    <source>
        <dbReference type="PIRNR" id="PIRNR002744"/>
    </source>
</evidence>
<organism evidence="9 10">
    <name type="scientific">Lentinus brumalis</name>
    <dbReference type="NCBI Taxonomy" id="2498619"/>
    <lineage>
        <taxon>Eukaryota</taxon>
        <taxon>Fungi</taxon>
        <taxon>Dikarya</taxon>
        <taxon>Basidiomycota</taxon>
        <taxon>Agaricomycotina</taxon>
        <taxon>Agaricomycetes</taxon>
        <taxon>Polyporales</taxon>
        <taxon>Polyporaceae</taxon>
        <taxon>Lentinus</taxon>
    </lineage>
</organism>
<evidence type="ECO:0000256" key="3">
    <source>
        <dbReference type="ARBA" id="ARBA00022448"/>
    </source>
</evidence>
<dbReference type="InterPro" id="IPR001248">
    <property type="entry name" value="Pur-cyt_permease"/>
</dbReference>
<keyword evidence="10" id="KW-1185">Reference proteome</keyword>
<sequence>MLIYDAESTVEKGIYPPSSNASVRSREKLPEEAVLVTEVDNVAHEAKTKVGRFLLKVTTQLARWGLEVNGISPIPDEQRTDRRLYQFFFVWFSANANIFTLSAGSVGPAYYGLGILDSFYIIILVDIITCAFPSFFATFGPKLGTRSMVQSRFSWGYYGAIIPSILNVLSMQGYLVVNAIISGQALAAVSSSLNPTLGIVIIALISLVITFCGCKVLHWYELLIWIPNVVAFVVMLIVGGKQLAAAPLTNSEPATAASLVTFGTSLAATVVSWSTLTPDYGVYHDRKASPWRVFWYTYLGFLVSSMPAHMLGAAFAAAATSVPSWQAGLGDGNDVGGLVAAILRPTGRGGKFLLVMLSLTAPSACAPTMYTVCTSFMTVHRAFARLPRFVVAVVSTAILIPIAIVGASSFYETFVDILALIGYWTAPFCAIVMTEHFLFRRTYAAYAVRAAWDDPHHLNLPRPWPALCALAASIVFIVLCMQQVWFTGPVARRGTGDLGMILGFVVSVPVYAGARCLEAKLKGRSLVPASVKMPTVRVARDRWGKAAEA</sequence>
<evidence type="ECO:0000256" key="2">
    <source>
        <dbReference type="ARBA" id="ARBA00008974"/>
    </source>
</evidence>
<dbReference type="GO" id="GO:0022857">
    <property type="term" value="F:transmembrane transporter activity"/>
    <property type="evidence" value="ECO:0007669"/>
    <property type="project" value="InterPro"/>
</dbReference>
<feature type="transmembrane region" description="Helical" evidence="8">
    <location>
        <begin position="197"/>
        <end position="217"/>
    </location>
</feature>
<evidence type="ECO:0000256" key="8">
    <source>
        <dbReference type="SAM" id="Phobius"/>
    </source>
</evidence>
<feature type="transmembrane region" description="Helical" evidence="8">
    <location>
        <begin position="296"/>
        <end position="319"/>
    </location>
</feature>
<feature type="transmembrane region" description="Helical" evidence="8">
    <location>
        <begin position="88"/>
        <end position="113"/>
    </location>
</feature>
<feature type="transmembrane region" description="Helical" evidence="8">
    <location>
        <begin position="224"/>
        <end position="244"/>
    </location>
</feature>
<comment type="subcellular location">
    <subcellularLocation>
        <location evidence="1">Membrane</location>
        <topology evidence="1">Multi-pass membrane protein</topology>
    </subcellularLocation>
</comment>
<dbReference type="Gene3D" id="1.10.4160.10">
    <property type="entry name" value="Hydantoin permease"/>
    <property type="match status" value="1"/>
</dbReference>
<dbReference type="PANTHER" id="PTHR31806:SF5">
    <property type="entry name" value="PURINE-CYTOSINE PERMEASE FCY21"/>
    <property type="match status" value="1"/>
</dbReference>
<feature type="transmembrane region" description="Helical" evidence="8">
    <location>
        <begin position="498"/>
        <end position="517"/>
    </location>
</feature>
<evidence type="ECO:0000256" key="1">
    <source>
        <dbReference type="ARBA" id="ARBA00004141"/>
    </source>
</evidence>
<gene>
    <name evidence="9" type="ORF">OH76DRAFT_1447780</name>
</gene>
<feature type="transmembrane region" description="Helical" evidence="8">
    <location>
        <begin position="466"/>
        <end position="486"/>
    </location>
</feature>
<dbReference type="InterPro" id="IPR026030">
    <property type="entry name" value="Pur-cyt_permease_Fcy2/21/22"/>
</dbReference>
<protein>
    <recommendedName>
        <fullName evidence="11">Cytosine-purine permease</fullName>
    </recommendedName>
</protein>
<proteinExistence type="inferred from homology"/>
<feature type="transmembrane region" description="Helical" evidence="8">
    <location>
        <begin position="389"/>
        <end position="411"/>
    </location>
</feature>
<dbReference type="OrthoDB" id="2116389at2759"/>
<keyword evidence="6 7" id="KW-0472">Membrane</keyword>
<keyword evidence="4 8" id="KW-0812">Transmembrane</keyword>
<dbReference type="EMBL" id="KZ857475">
    <property type="protein sequence ID" value="RDX42874.1"/>
    <property type="molecule type" value="Genomic_DNA"/>
</dbReference>
<evidence type="ECO:0008006" key="11">
    <source>
        <dbReference type="Google" id="ProtNLM"/>
    </source>
</evidence>
<dbReference type="Proteomes" id="UP000256964">
    <property type="component" value="Unassembled WGS sequence"/>
</dbReference>
<evidence type="ECO:0000313" key="9">
    <source>
        <dbReference type="EMBL" id="RDX42874.1"/>
    </source>
</evidence>
<keyword evidence="3 7" id="KW-0813">Transport</keyword>
<reference evidence="9 10" key="1">
    <citation type="journal article" date="2018" name="Biotechnol. Biofuels">
        <title>Integrative visual omics of the white-rot fungus Polyporus brumalis exposes the biotechnological potential of its oxidative enzymes for delignifying raw plant biomass.</title>
        <authorList>
            <person name="Miyauchi S."/>
            <person name="Rancon A."/>
            <person name="Drula E."/>
            <person name="Hage H."/>
            <person name="Chaduli D."/>
            <person name="Favel A."/>
            <person name="Grisel S."/>
            <person name="Henrissat B."/>
            <person name="Herpoel-Gimbert I."/>
            <person name="Ruiz-Duenas F.J."/>
            <person name="Chevret D."/>
            <person name="Hainaut M."/>
            <person name="Lin J."/>
            <person name="Wang M."/>
            <person name="Pangilinan J."/>
            <person name="Lipzen A."/>
            <person name="Lesage-Meessen L."/>
            <person name="Navarro D."/>
            <person name="Riley R."/>
            <person name="Grigoriev I.V."/>
            <person name="Zhou S."/>
            <person name="Raouche S."/>
            <person name="Rosso M.N."/>
        </authorList>
    </citation>
    <scope>NUCLEOTIDE SEQUENCE [LARGE SCALE GENOMIC DNA]</scope>
    <source>
        <strain evidence="9 10">BRFM 1820</strain>
    </source>
</reference>
<accession>A0A371CRG4</accession>
<dbReference type="Pfam" id="PF02133">
    <property type="entry name" value="Transp_cyt_pur"/>
    <property type="match status" value="1"/>
</dbReference>